<name>A0A1G7PTN6_PSEOR</name>
<proteinExistence type="predicted"/>
<dbReference type="CDD" id="cd02440">
    <property type="entry name" value="AdoMet_MTases"/>
    <property type="match status" value="1"/>
</dbReference>
<organism evidence="2 3">
    <name type="scientific">Pseudonocardia oroxyli</name>
    <dbReference type="NCBI Taxonomy" id="366584"/>
    <lineage>
        <taxon>Bacteria</taxon>
        <taxon>Bacillati</taxon>
        <taxon>Actinomycetota</taxon>
        <taxon>Actinomycetes</taxon>
        <taxon>Pseudonocardiales</taxon>
        <taxon>Pseudonocardiaceae</taxon>
        <taxon>Pseudonocardia</taxon>
    </lineage>
</organism>
<evidence type="ECO:0000313" key="3">
    <source>
        <dbReference type="Proteomes" id="UP000198967"/>
    </source>
</evidence>
<dbReference type="EMBL" id="FNBE01000007">
    <property type="protein sequence ID" value="SDF89563.1"/>
    <property type="molecule type" value="Genomic_DNA"/>
</dbReference>
<dbReference type="Pfam" id="PF13649">
    <property type="entry name" value="Methyltransf_25"/>
    <property type="match status" value="1"/>
</dbReference>
<dbReference type="STRING" id="366584.SAMN05216377_107230"/>
<sequence length="268" mass="28137">MAIMPFVRVSSAAMSDERDRRWVDTMPAAYAAGLEAAVFAPFAAELAGRTGGARRVLEVAAGTGVVTRALLDAGCEVVATDLNPAMVALGAQREPRARWAQADATALPDEEFDLVVCSFGVMFLPRRPAAYAAARRAGGRFLFTTWDAVDTHAFAAALVHGLDAAFPGDPPRFVSAVPHGYTDPDRVRKDLAEAGFADVSVERVVLTGTAPSAATVARGFCLGTPLRQQILERGELEEAVDVVAGVMTAELGEGEVSGAMAAYVVDAR</sequence>
<feature type="domain" description="Methyltransferase" evidence="1">
    <location>
        <begin position="56"/>
        <end position="136"/>
    </location>
</feature>
<dbReference type="InterPro" id="IPR041698">
    <property type="entry name" value="Methyltransf_25"/>
</dbReference>
<keyword evidence="2" id="KW-0489">Methyltransferase</keyword>
<keyword evidence="2" id="KW-0808">Transferase</keyword>
<keyword evidence="3" id="KW-1185">Reference proteome</keyword>
<protein>
    <submittedName>
        <fullName evidence="2">Ubiquinone/menaquinone biosynthesis C-methylase UbiE</fullName>
    </submittedName>
</protein>
<dbReference type="PANTHER" id="PTHR43591">
    <property type="entry name" value="METHYLTRANSFERASE"/>
    <property type="match status" value="1"/>
</dbReference>
<gene>
    <name evidence="2" type="ORF">SAMN05216377_107230</name>
</gene>
<accession>A0A1G7PTN6</accession>
<evidence type="ECO:0000313" key="2">
    <source>
        <dbReference type="EMBL" id="SDF89563.1"/>
    </source>
</evidence>
<dbReference type="GO" id="GO:0032259">
    <property type="term" value="P:methylation"/>
    <property type="evidence" value="ECO:0007669"/>
    <property type="project" value="UniProtKB-KW"/>
</dbReference>
<dbReference type="SUPFAM" id="SSF53335">
    <property type="entry name" value="S-adenosyl-L-methionine-dependent methyltransferases"/>
    <property type="match status" value="1"/>
</dbReference>
<keyword evidence="2" id="KW-0830">Ubiquinone</keyword>
<evidence type="ECO:0000259" key="1">
    <source>
        <dbReference type="Pfam" id="PF13649"/>
    </source>
</evidence>
<dbReference type="Proteomes" id="UP000198967">
    <property type="component" value="Unassembled WGS sequence"/>
</dbReference>
<dbReference type="AlphaFoldDB" id="A0A1G7PTN6"/>
<dbReference type="GO" id="GO:0008168">
    <property type="term" value="F:methyltransferase activity"/>
    <property type="evidence" value="ECO:0007669"/>
    <property type="project" value="UniProtKB-KW"/>
</dbReference>
<dbReference type="Gene3D" id="3.40.50.150">
    <property type="entry name" value="Vaccinia Virus protein VP39"/>
    <property type="match status" value="1"/>
</dbReference>
<reference evidence="2 3" key="1">
    <citation type="submission" date="2016-10" db="EMBL/GenBank/DDBJ databases">
        <authorList>
            <person name="de Groot N.N."/>
        </authorList>
    </citation>
    <scope>NUCLEOTIDE SEQUENCE [LARGE SCALE GENOMIC DNA]</scope>
    <source>
        <strain evidence="2 3">CGMCC 4.3143</strain>
    </source>
</reference>
<dbReference type="InterPro" id="IPR029063">
    <property type="entry name" value="SAM-dependent_MTases_sf"/>
</dbReference>